<dbReference type="SUPFAM" id="SSF55729">
    <property type="entry name" value="Acyl-CoA N-acyltransferases (Nat)"/>
    <property type="match status" value="1"/>
</dbReference>
<organism evidence="3">
    <name type="scientific">marine sediment metagenome</name>
    <dbReference type="NCBI Taxonomy" id="412755"/>
    <lineage>
        <taxon>unclassified sequences</taxon>
        <taxon>metagenomes</taxon>
        <taxon>ecological metagenomes</taxon>
    </lineage>
</organism>
<evidence type="ECO:0000256" key="1">
    <source>
        <dbReference type="SAM" id="MobiDB-lite"/>
    </source>
</evidence>
<feature type="compositionally biased region" description="Basic and acidic residues" evidence="1">
    <location>
        <begin position="185"/>
        <end position="195"/>
    </location>
</feature>
<reference evidence="3" key="1">
    <citation type="journal article" date="2015" name="Nature">
        <title>Complex archaea that bridge the gap between prokaryotes and eukaryotes.</title>
        <authorList>
            <person name="Spang A."/>
            <person name="Saw J.H."/>
            <person name="Jorgensen S.L."/>
            <person name="Zaremba-Niedzwiedzka K."/>
            <person name="Martijn J."/>
            <person name="Lind A.E."/>
            <person name="van Eijk R."/>
            <person name="Schleper C."/>
            <person name="Guy L."/>
            <person name="Ettema T.J."/>
        </authorList>
    </citation>
    <scope>NUCLEOTIDE SEQUENCE</scope>
</reference>
<name>A0A0F9RVD0_9ZZZZ</name>
<feature type="domain" description="N-acetyltransferase" evidence="2">
    <location>
        <begin position="8"/>
        <end position="160"/>
    </location>
</feature>
<dbReference type="AlphaFoldDB" id="A0A0F9RVD0"/>
<dbReference type="EMBL" id="LAZR01003174">
    <property type="protein sequence ID" value="KKN21168.1"/>
    <property type="molecule type" value="Genomic_DNA"/>
</dbReference>
<evidence type="ECO:0000259" key="2">
    <source>
        <dbReference type="Pfam" id="PF13302"/>
    </source>
</evidence>
<feature type="region of interest" description="Disordered" evidence="1">
    <location>
        <begin position="182"/>
        <end position="215"/>
    </location>
</feature>
<dbReference type="InterPro" id="IPR000182">
    <property type="entry name" value="GNAT_dom"/>
</dbReference>
<feature type="compositionally biased region" description="Basic residues" evidence="1">
    <location>
        <begin position="196"/>
        <end position="208"/>
    </location>
</feature>
<evidence type="ECO:0000313" key="3">
    <source>
        <dbReference type="EMBL" id="KKN21168.1"/>
    </source>
</evidence>
<dbReference type="Pfam" id="PF13302">
    <property type="entry name" value="Acetyltransf_3"/>
    <property type="match status" value="1"/>
</dbReference>
<dbReference type="Gene3D" id="3.40.630.30">
    <property type="match status" value="1"/>
</dbReference>
<dbReference type="GO" id="GO:0016747">
    <property type="term" value="F:acyltransferase activity, transferring groups other than amino-acyl groups"/>
    <property type="evidence" value="ECO:0007669"/>
    <property type="project" value="InterPro"/>
</dbReference>
<gene>
    <name evidence="3" type="ORF">LCGC14_0928240</name>
</gene>
<accession>A0A0F9RVD0</accession>
<dbReference type="InterPro" id="IPR016181">
    <property type="entry name" value="Acyl_CoA_acyltransferase"/>
</dbReference>
<comment type="caution">
    <text evidence="3">The sequence shown here is derived from an EMBL/GenBank/DDBJ whole genome shotgun (WGS) entry which is preliminary data.</text>
</comment>
<proteinExistence type="predicted"/>
<sequence>MIFIGENIVIVPLEKADLPAVWKFREHKPILGYFEAHRQYYKEAEKLNVDPFILYRNWTLSQMYGSENWHWGIYSKSPTKLIGAVWTTEVDDKCAWPTFLMGREVWGKGYTEDVVKTLLGAFLGPSEMDGKPEGGYSIIKVFCHRANRRAQALAKGSGFKETGFIPDGDGSDGPMDQIIFSLTQKEWRNRQPKPEKPKRKRGRPRKKKLETAEVG</sequence>
<protein>
    <recommendedName>
        <fullName evidence="2">N-acetyltransferase domain-containing protein</fullName>
    </recommendedName>
</protein>